<comment type="similarity">
    <text evidence="1">Belongs to the GTP cyclohydrolase I type 2/NIF3 family.</text>
</comment>
<dbReference type="InterPro" id="IPR002678">
    <property type="entry name" value="DUF34/NIF3"/>
</dbReference>
<feature type="binding site" evidence="3">
    <location>
        <position position="251"/>
    </location>
    <ligand>
        <name>a divalent metal cation</name>
        <dbReference type="ChEBI" id="CHEBI:60240"/>
        <label>1</label>
    </ligand>
</feature>
<dbReference type="SUPFAM" id="SSF102705">
    <property type="entry name" value="NIF3 (NGG1p interacting factor 3)-like"/>
    <property type="match status" value="1"/>
</dbReference>
<dbReference type="RefSeq" id="WP_119437023.1">
    <property type="nucleotide sequence ID" value="NZ_QWGR01000003.1"/>
</dbReference>
<keyword evidence="2 3" id="KW-0479">Metal-binding</keyword>
<dbReference type="Proteomes" id="UP000265926">
    <property type="component" value="Unassembled WGS sequence"/>
</dbReference>
<gene>
    <name evidence="5" type="ORF">D1614_06130</name>
</gene>
<dbReference type="Gene3D" id="3.40.1390.30">
    <property type="entry name" value="NIF3 (NGG1p interacting factor 3)-like"/>
    <property type="match status" value="2"/>
</dbReference>
<proteinExistence type="inferred from homology"/>
<comment type="caution">
    <text evidence="5">The sequence shown here is derived from an EMBL/GenBank/DDBJ whole genome shotgun (WGS) entry which is preliminary data.</text>
</comment>
<keyword evidence="6" id="KW-1185">Reference proteome</keyword>
<evidence type="ECO:0000313" key="5">
    <source>
        <dbReference type="EMBL" id="RIJ49137.1"/>
    </source>
</evidence>
<dbReference type="Pfam" id="PF01784">
    <property type="entry name" value="DUF34_NIF3"/>
    <property type="match status" value="1"/>
</dbReference>
<dbReference type="PANTHER" id="PTHR13799">
    <property type="entry name" value="NGG1 INTERACTING FACTOR 3"/>
    <property type="match status" value="1"/>
</dbReference>
<accession>A0A399T4M7</accession>
<evidence type="ECO:0008006" key="7">
    <source>
        <dbReference type="Google" id="ProtNLM"/>
    </source>
</evidence>
<name>A0A399T4M7_9BACT</name>
<organism evidence="5 6">
    <name type="scientific">Maribellus luteus</name>
    <dbReference type="NCBI Taxonomy" id="2305463"/>
    <lineage>
        <taxon>Bacteria</taxon>
        <taxon>Pseudomonadati</taxon>
        <taxon>Bacteroidota</taxon>
        <taxon>Bacteroidia</taxon>
        <taxon>Marinilabiliales</taxon>
        <taxon>Prolixibacteraceae</taxon>
        <taxon>Maribellus</taxon>
    </lineage>
</organism>
<keyword evidence="4" id="KW-0732">Signal</keyword>
<feature type="binding site" evidence="3">
    <location>
        <position position="247"/>
    </location>
    <ligand>
        <name>a divalent metal cation</name>
        <dbReference type="ChEBI" id="CHEBI:60240"/>
        <label>1</label>
    </ligand>
</feature>
<dbReference type="EMBL" id="QWGR01000003">
    <property type="protein sequence ID" value="RIJ49137.1"/>
    <property type="molecule type" value="Genomic_DNA"/>
</dbReference>
<dbReference type="GO" id="GO:0005737">
    <property type="term" value="C:cytoplasm"/>
    <property type="evidence" value="ECO:0007669"/>
    <property type="project" value="TreeGrafter"/>
</dbReference>
<dbReference type="PANTHER" id="PTHR13799:SF14">
    <property type="entry name" value="GTP CYCLOHYDROLASE 1 TYPE 2 HOMOLOG"/>
    <property type="match status" value="1"/>
</dbReference>
<reference evidence="5 6" key="1">
    <citation type="submission" date="2018-08" db="EMBL/GenBank/DDBJ databases">
        <title>Pallidiluteibacterium maritimus gen. nov., sp. nov., isolated from coastal sediment.</title>
        <authorList>
            <person name="Zhou L.Y."/>
        </authorList>
    </citation>
    <scope>NUCLEOTIDE SEQUENCE [LARGE SCALE GENOMIC DNA]</scope>
    <source>
        <strain evidence="5 6">XSD2</strain>
    </source>
</reference>
<evidence type="ECO:0000256" key="2">
    <source>
        <dbReference type="ARBA" id="ARBA00022723"/>
    </source>
</evidence>
<sequence length="283" mass="31775">MRAIILLLTLIPFFSFAQSMQPKTPDDVVEQIKKHVTCDWMSKTVDVYKAGDPQTPLKGIAVCMFADMPTLEKAVELGCNFIITHEPVFYSHLDGTDNSQDDPVFLAKKEFIEKNNLVIFRFHDHIHMTEPDGIYVGMINQMELQSSSVNGSLTHYQLPRQSVTEYARTLKKQLGLETVRVIGNPNMEFTKMGLAVGAPGGQSHIQMLRQPDVEVMVAGEATEWETYSYVNDAVSQGKNKAVIFVGHVKSEEAGMKYCAEWLKGFLAEVPIHFIENVPNFSTL</sequence>
<protein>
    <recommendedName>
        <fullName evidence="7">NGG1p interacting factor NIF3</fullName>
    </recommendedName>
</protein>
<evidence type="ECO:0000256" key="3">
    <source>
        <dbReference type="PIRSR" id="PIRSR602678-1"/>
    </source>
</evidence>
<evidence type="ECO:0000313" key="6">
    <source>
        <dbReference type="Proteomes" id="UP000265926"/>
    </source>
</evidence>
<dbReference type="InterPro" id="IPR036069">
    <property type="entry name" value="DUF34/NIF3_sf"/>
</dbReference>
<dbReference type="GO" id="GO:0046872">
    <property type="term" value="F:metal ion binding"/>
    <property type="evidence" value="ECO:0007669"/>
    <property type="project" value="UniProtKB-KW"/>
</dbReference>
<feature type="binding site" evidence="3">
    <location>
        <position position="85"/>
    </location>
    <ligand>
        <name>a divalent metal cation</name>
        <dbReference type="ChEBI" id="CHEBI:60240"/>
        <label>1</label>
    </ligand>
</feature>
<dbReference type="OrthoDB" id="1116574at2"/>
<evidence type="ECO:0000256" key="1">
    <source>
        <dbReference type="ARBA" id="ARBA00006964"/>
    </source>
</evidence>
<feature type="signal peptide" evidence="4">
    <location>
        <begin position="1"/>
        <end position="17"/>
    </location>
</feature>
<feature type="chain" id="PRO_5017407752" description="NGG1p interacting factor NIF3" evidence="4">
    <location>
        <begin position="18"/>
        <end position="283"/>
    </location>
</feature>
<dbReference type="AlphaFoldDB" id="A0A399T4M7"/>
<evidence type="ECO:0000256" key="4">
    <source>
        <dbReference type="SAM" id="SignalP"/>
    </source>
</evidence>